<gene>
    <name evidence="1" type="ORF">P7H27_01865</name>
</gene>
<evidence type="ECO:0000313" key="2">
    <source>
        <dbReference type="Proteomes" id="UP001181046"/>
    </source>
</evidence>
<reference evidence="1" key="1">
    <citation type="submission" date="2023-03" db="EMBL/GenBank/DDBJ databases">
        <authorList>
            <person name="Shen W."/>
            <person name="Cai J."/>
        </authorList>
    </citation>
    <scope>NUCLEOTIDE SEQUENCE</scope>
    <source>
        <strain evidence="1">P66-3</strain>
    </source>
</reference>
<dbReference type="SUPFAM" id="SSF158560">
    <property type="entry name" value="BH3980-like"/>
    <property type="match status" value="1"/>
</dbReference>
<accession>A0ABU3FA28</accession>
<dbReference type="Pfam" id="PF06304">
    <property type="entry name" value="DUF1048"/>
    <property type="match status" value="1"/>
</dbReference>
<evidence type="ECO:0000313" key="1">
    <source>
        <dbReference type="EMBL" id="MDT2758525.1"/>
    </source>
</evidence>
<comment type="caution">
    <text evidence="1">The sequence shown here is derived from an EMBL/GenBank/DDBJ whole genome shotgun (WGS) entry which is preliminary data.</text>
</comment>
<proteinExistence type="predicted"/>
<name>A0ABU3FA28_9ENTE</name>
<sequence length="110" mass="13142">MKWYRKMRDEKKRYKDYLKAKAKLPKEYEQALTALDHYMMNFVGNSDFMGIFEDLLQLFADGAAEGRSINELVGNDPVKFADEIMAEYPEVLWFSKTRKKLKDEFERIEK</sequence>
<organism evidence="1 2">
    <name type="scientific">Enterococcus xiangfangensis</name>
    <dbReference type="NCBI Taxonomy" id="1296537"/>
    <lineage>
        <taxon>Bacteria</taxon>
        <taxon>Bacillati</taxon>
        <taxon>Bacillota</taxon>
        <taxon>Bacilli</taxon>
        <taxon>Lactobacillales</taxon>
        <taxon>Enterococcaceae</taxon>
        <taxon>Enterococcus</taxon>
    </lineage>
</organism>
<protein>
    <submittedName>
        <fullName evidence="1">DUF1048 domain-containing protein</fullName>
    </submittedName>
</protein>
<dbReference type="RefSeq" id="WP_137617683.1">
    <property type="nucleotide sequence ID" value="NZ_BJDX01000001.1"/>
</dbReference>
<dbReference type="EMBL" id="JARQAJ010000001">
    <property type="protein sequence ID" value="MDT2758525.1"/>
    <property type="molecule type" value="Genomic_DNA"/>
</dbReference>
<dbReference type="InterPro" id="IPR008316">
    <property type="entry name" value="UCP029876"/>
</dbReference>
<keyword evidence="2" id="KW-1185">Reference proteome</keyword>
<dbReference type="Proteomes" id="UP001181046">
    <property type="component" value="Unassembled WGS sequence"/>
</dbReference>
<dbReference type="Gene3D" id="1.10.1900.10">
    <property type="entry name" value="c-terminal domain of poly(a) binding protein"/>
    <property type="match status" value="1"/>
</dbReference>